<keyword evidence="2" id="KW-0812">Transmembrane</keyword>
<keyword evidence="2" id="KW-0472">Membrane</keyword>
<dbReference type="InterPro" id="IPR004158">
    <property type="entry name" value="DUF247_pln"/>
</dbReference>
<evidence type="ECO:0000313" key="3">
    <source>
        <dbReference type="EMBL" id="KAK6927519.1"/>
    </source>
</evidence>
<gene>
    <name evidence="3" type="ORF">RJ641_006110</name>
</gene>
<accession>A0AAN8V6B3</accession>
<keyword evidence="4" id="KW-1185">Reference proteome</keyword>
<reference evidence="3 4" key="1">
    <citation type="submission" date="2023-12" db="EMBL/GenBank/DDBJ databases">
        <title>A high-quality genome assembly for Dillenia turbinata (Dilleniales).</title>
        <authorList>
            <person name="Chanderbali A."/>
        </authorList>
    </citation>
    <scope>NUCLEOTIDE SEQUENCE [LARGE SCALE GENOMIC DNA]</scope>
    <source>
        <strain evidence="3">LSX21</strain>
        <tissue evidence="3">Leaf</tissue>
    </source>
</reference>
<evidence type="ECO:0000313" key="4">
    <source>
        <dbReference type="Proteomes" id="UP001370490"/>
    </source>
</evidence>
<organism evidence="3 4">
    <name type="scientific">Dillenia turbinata</name>
    <dbReference type="NCBI Taxonomy" id="194707"/>
    <lineage>
        <taxon>Eukaryota</taxon>
        <taxon>Viridiplantae</taxon>
        <taxon>Streptophyta</taxon>
        <taxon>Embryophyta</taxon>
        <taxon>Tracheophyta</taxon>
        <taxon>Spermatophyta</taxon>
        <taxon>Magnoliopsida</taxon>
        <taxon>eudicotyledons</taxon>
        <taxon>Gunneridae</taxon>
        <taxon>Pentapetalae</taxon>
        <taxon>Dilleniales</taxon>
        <taxon>Dilleniaceae</taxon>
        <taxon>Dillenia</taxon>
    </lineage>
</organism>
<keyword evidence="1" id="KW-0175">Coiled coil</keyword>
<dbReference type="AlphaFoldDB" id="A0AAN8V6B3"/>
<evidence type="ECO:0000256" key="2">
    <source>
        <dbReference type="SAM" id="Phobius"/>
    </source>
</evidence>
<feature type="coiled-coil region" evidence="1">
    <location>
        <begin position="85"/>
        <end position="112"/>
    </location>
</feature>
<keyword evidence="2" id="KW-1133">Transmembrane helix</keyword>
<sequence length="426" mass="49378">MQSDKRAEGTGNSCHPAVECIREMISALGPPLSSKCCIYKVPSNIYRQNVAAYEPYVVSIGPFHHGKSNLKAMEKHKFRYLESFLEREKLDLEDLVNTTEEWEEEIRACYAENFELSSNDFVQMILVDGVFIIELFLRNYYSDFQEDSDRILTFNPGFLNAITHDLILLENQLPFFVLERIFDSAFRLISQDNFPTMLDLAFDFFPEYNTQKKQPDFEVKHLLDLLRAFQLPSNLRMQPKIDAAFEFLHSATELHEAGVKFKMVSSGCLLDIHFQNNILEIPCLKLYNKTESYIRNLMVFEQCHYPYNSRILDYVFFMDNLINTTKDVDLLVQSGVIVNWLGDTATVATLFNNLCTNVTIDTSNFYFAGLCEDLNAYCRVPWHHWKAIFKRDYFSTPWRTAATIAATMLLVLTLIQTICSIISLLK</sequence>
<evidence type="ECO:0000256" key="1">
    <source>
        <dbReference type="SAM" id="Coils"/>
    </source>
</evidence>
<dbReference type="Pfam" id="PF03140">
    <property type="entry name" value="DUF247"/>
    <property type="match status" value="1"/>
</dbReference>
<comment type="caution">
    <text evidence="3">The sequence shown here is derived from an EMBL/GenBank/DDBJ whole genome shotgun (WGS) entry which is preliminary data.</text>
</comment>
<dbReference type="PANTHER" id="PTHR31170">
    <property type="entry name" value="BNAC04G53230D PROTEIN"/>
    <property type="match status" value="1"/>
</dbReference>
<dbReference type="EMBL" id="JBAMMX010000014">
    <property type="protein sequence ID" value="KAK6927519.1"/>
    <property type="molecule type" value="Genomic_DNA"/>
</dbReference>
<name>A0AAN8V6B3_9MAGN</name>
<dbReference type="Proteomes" id="UP001370490">
    <property type="component" value="Unassembled WGS sequence"/>
</dbReference>
<feature type="transmembrane region" description="Helical" evidence="2">
    <location>
        <begin position="401"/>
        <end position="425"/>
    </location>
</feature>
<dbReference type="PANTHER" id="PTHR31170:SF25">
    <property type="entry name" value="BNAA09G04570D PROTEIN"/>
    <property type="match status" value="1"/>
</dbReference>
<protein>
    <submittedName>
        <fullName evidence="3">Uncharacterized protein</fullName>
    </submittedName>
</protein>
<proteinExistence type="predicted"/>